<dbReference type="PROSITE" id="PS50294">
    <property type="entry name" value="WD_REPEATS_REGION"/>
    <property type="match status" value="1"/>
</dbReference>
<reference evidence="8 9" key="1">
    <citation type="submission" date="2016-07" db="EMBL/GenBank/DDBJ databases">
        <title>Pervasive Adenine N6-methylation of Active Genes in Fungi.</title>
        <authorList>
            <consortium name="DOE Joint Genome Institute"/>
            <person name="Mondo S.J."/>
            <person name="Dannebaum R.O."/>
            <person name="Kuo R.C."/>
            <person name="Labutti K."/>
            <person name="Haridas S."/>
            <person name="Kuo A."/>
            <person name="Salamov A."/>
            <person name="Ahrendt S.R."/>
            <person name="Lipzen A."/>
            <person name="Sullivan W."/>
            <person name="Andreopoulos W.B."/>
            <person name="Clum A."/>
            <person name="Lindquist E."/>
            <person name="Daum C."/>
            <person name="Ramamoorthy G.K."/>
            <person name="Gryganskyi A."/>
            <person name="Culley D."/>
            <person name="Magnuson J.K."/>
            <person name="James T.Y."/>
            <person name="O'Malley M.A."/>
            <person name="Stajich J.E."/>
            <person name="Spatafora J.W."/>
            <person name="Visel A."/>
            <person name="Grigoriev I.V."/>
        </authorList>
    </citation>
    <scope>NUCLEOTIDE SEQUENCE [LARGE SCALE GENOMIC DNA]</scope>
    <source>
        <strain evidence="8 9">62-1032</strain>
    </source>
</reference>
<protein>
    <submittedName>
        <fullName evidence="8">WD40 repeat-like protein</fullName>
    </submittedName>
</protein>
<dbReference type="Proteomes" id="UP000193467">
    <property type="component" value="Unassembled WGS sequence"/>
</dbReference>
<evidence type="ECO:0000256" key="3">
    <source>
        <dbReference type="ARBA" id="ARBA00022472"/>
    </source>
</evidence>
<dbReference type="GO" id="GO:0003682">
    <property type="term" value="F:chromatin binding"/>
    <property type="evidence" value="ECO:0007669"/>
    <property type="project" value="TreeGrafter"/>
</dbReference>
<evidence type="ECO:0000256" key="4">
    <source>
        <dbReference type="ARBA" id="ARBA00022574"/>
    </source>
</evidence>
<dbReference type="GO" id="GO:0048188">
    <property type="term" value="C:Set1C/COMPASS complex"/>
    <property type="evidence" value="ECO:0007669"/>
    <property type="project" value="TreeGrafter"/>
</dbReference>
<evidence type="ECO:0000313" key="9">
    <source>
        <dbReference type="Proteomes" id="UP000193467"/>
    </source>
</evidence>
<dbReference type="InterPro" id="IPR001680">
    <property type="entry name" value="WD40_rpt"/>
</dbReference>
<dbReference type="STRING" id="106004.A0A1Y2DC84"/>
<evidence type="ECO:0000256" key="6">
    <source>
        <dbReference type="ARBA" id="ARBA00023242"/>
    </source>
</evidence>
<feature type="repeat" description="WD" evidence="7">
    <location>
        <begin position="119"/>
        <end position="153"/>
    </location>
</feature>
<comment type="caution">
    <text evidence="8">The sequence shown here is derived from an EMBL/GenBank/DDBJ whole genome shotgun (WGS) entry which is preliminary data.</text>
</comment>
<dbReference type="Pfam" id="PF00400">
    <property type="entry name" value="WD40"/>
    <property type="match status" value="4"/>
</dbReference>
<keyword evidence="5" id="KW-0677">Repeat</keyword>
<dbReference type="Gene3D" id="2.130.10.10">
    <property type="entry name" value="YVTN repeat-like/Quinoprotein amine dehydrogenase"/>
    <property type="match status" value="2"/>
</dbReference>
<accession>A0A1Y2DC84</accession>
<dbReference type="AlphaFoldDB" id="A0A1Y2DC84"/>
<dbReference type="GO" id="GO:0006353">
    <property type="term" value="P:DNA-templated transcription termination"/>
    <property type="evidence" value="ECO:0007669"/>
    <property type="project" value="UniProtKB-KW"/>
</dbReference>
<dbReference type="PROSITE" id="PS00678">
    <property type="entry name" value="WD_REPEATS_1"/>
    <property type="match status" value="1"/>
</dbReference>
<keyword evidence="3" id="KW-0806">Transcription termination</keyword>
<dbReference type="InterPro" id="IPR019775">
    <property type="entry name" value="WD40_repeat_CS"/>
</dbReference>
<dbReference type="InterPro" id="IPR015943">
    <property type="entry name" value="WD40/YVTN_repeat-like_dom_sf"/>
</dbReference>
<name>A0A1Y2DC84_9BASI</name>
<dbReference type="InParanoid" id="A0A1Y2DC84"/>
<gene>
    <name evidence="8" type="ORF">BCR35DRAFT_296144</name>
</gene>
<dbReference type="SUPFAM" id="SSF50978">
    <property type="entry name" value="WD40 repeat-like"/>
    <property type="match status" value="1"/>
</dbReference>
<organism evidence="8 9">
    <name type="scientific">Leucosporidium creatinivorum</name>
    <dbReference type="NCBI Taxonomy" id="106004"/>
    <lineage>
        <taxon>Eukaryota</taxon>
        <taxon>Fungi</taxon>
        <taxon>Dikarya</taxon>
        <taxon>Basidiomycota</taxon>
        <taxon>Pucciniomycotina</taxon>
        <taxon>Microbotryomycetes</taxon>
        <taxon>Leucosporidiales</taxon>
        <taxon>Leucosporidium</taxon>
    </lineage>
</organism>
<dbReference type="PANTHER" id="PTHR19861:SF0">
    <property type="entry name" value="WD REPEAT-CONTAINING PROTEIN 82"/>
    <property type="match status" value="1"/>
</dbReference>
<dbReference type="InterPro" id="IPR036322">
    <property type="entry name" value="WD40_repeat_dom_sf"/>
</dbReference>
<dbReference type="PROSITE" id="PS50082">
    <property type="entry name" value="WD_REPEATS_2"/>
    <property type="match status" value="2"/>
</dbReference>
<keyword evidence="9" id="KW-1185">Reference proteome</keyword>
<dbReference type="InterPro" id="IPR020472">
    <property type="entry name" value="WD40_PAC1"/>
</dbReference>
<evidence type="ECO:0000256" key="5">
    <source>
        <dbReference type="ARBA" id="ARBA00022737"/>
    </source>
</evidence>
<evidence type="ECO:0000256" key="1">
    <source>
        <dbReference type="ARBA" id="ARBA00004123"/>
    </source>
</evidence>
<sequence>MSAPAAASTSSATLTLSPEILASFKPARVFRKHNEAGRSFTSLSFDDKGEQLITAGEDETIQLFNARTGKHQKQLYSKKYGVHLTRFTHKSSAIIHASTKENDDIRYLSLHDHNYIRYYKGHTKKVVSLQMSPTDDTFLSGATDDTVRLWDLRASHAQGLLNVAGHPCVAYDPSGYVFAVGLNLRSTILLYDIKNFDKQPFLNIQIDDPILSQRTYPPRVPVLTSLAFSNDGKWILVGTSGDVHYVVDSFDGHIVARLECVPQPGSTSPAGVMGLERAVASPYERPMEPSAGLSSEEVKWTPDGRFVVGGSIDGKIHVWDVAPPPEQRPPHYPPPSPECTLFPIKSIDGHVGGPSRAVAFNPKTAMFASAGNDLAFWLPELGEGGAPDPAV</sequence>
<dbReference type="PRINTS" id="PR00320">
    <property type="entry name" value="GPROTEINBRPT"/>
</dbReference>
<comment type="similarity">
    <text evidence="2">Belongs to the WD repeat SWD2 family.</text>
</comment>
<feature type="repeat" description="WD" evidence="7">
    <location>
        <begin position="298"/>
        <end position="321"/>
    </location>
</feature>
<dbReference type="SMART" id="SM00320">
    <property type="entry name" value="WD40"/>
    <property type="match status" value="5"/>
</dbReference>
<dbReference type="PANTHER" id="PTHR19861">
    <property type="entry name" value="WD40 REPEAT PROTEIN SWD2"/>
    <property type="match status" value="1"/>
</dbReference>
<dbReference type="FunFam" id="2.130.10.10:FF:001194">
    <property type="entry name" value="Unplaced genomic scaffold supercont1.1, whole genome shotgun sequence"/>
    <property type="match status" value="1"/>
</dbReference>
<dbReference type="FunCoup" id="A0A1Y2DC84">
    <property type="interactions" value="564"/>
</dbReference>
<keyword evidence="3" id="KW-0804">Transcription</keyword>
<keyword evidence="4 7" id="KW-0853">WD repeat</keyword>
<evidence type="ECO:0000313" key="8">
    <source>
        <dbReference type="EMBL" id="ORY56807.1"/>
    </source>
</evidence>
<evidence type="ECO:0000256" key="2">
    <source>
        <dbReference type="ARBA" id="ARBA00005616"/>
    </source>
</evidence>
<dbReference type="EMBL" id="MCGR01000084">
    <property type="protein sequence ID" value="ORY56807.1"/>
    <property type="molecule type" value="Genomic_DNA"/>
</dbReference>
<comment type="subcellular location">
    <subcellularLocation>
        <location evidence="1">Nucleus</location>
    </subcellularLocation>
</comment>
<evidence type="ECO:0000256" key="7">
    <source>
        <dbReference type="PROSITE-ProRule" id="PRU00221"/>
    </source>
</evidence>
<keyword evidence="3" id="KW-0805">Transcription regulation</keyword>
<proteinExistence type="inferred from homology"/>
<keyword evidence="6" id="KW-0539">Nucleus</keyword>
<dbReference type="InterPro" id="IPR037867">
    <property type="entry name" value="Swd2/WDR82"/>
</dbReference>
<dbReference type="OrthoDB" id="27537at2759"/>